<dbReference type="FunFam" id="1.20.5.170:FF:000058">
    <property type="entry name" value="Intermediate filament protein B"/>
    <property type="match status" value="1"/>
</dbReference>
<protein>
    <submittedName>
        <fullName evidence="9">Intermediate filament protein A</fullName>
    </submittedName>
</protein>
<evidence type="ECO:0000313" key="8">
    <source>
        <dbReference type="Proteomes" id="UP000095284"/>
    </source>
</evidence>
<sequence>MTEQVEYRSTITPRSPFSRGIGHFGSTQSLSLPMASGNRMIKMVESFASGYSSGSAFGSSAWAIRDTKEKEKKELCELNDRLANFIERVRFLEAQNRKLTLDLEGLKKRTGKGTTVIKSMFEKEIESATSLIGNTTDEKKKMGQDLAQIEKELKELRKKYENGLKERKEDKEKIDELLVQLSNLESEVSILKRRIELLESEVQRLKKENQRLQAELHRIRQAVDRETLNRIDYQNKVQTLLEEIEFFRRDHEGEIKDLQAQAARDTTGENREYFRNELANAIREIRNEYDALNSTNRNDIESWYRVKVQEIETQAARNNMEQGYQKEEKRRLRDQLTEVRNKLADLEGKNAMYEQQIIALTYQVEDERRHYEDTLNMKDDEIRKAKEECQALMVELQMLIDAKQTLDSEIMIYRQMLEGEGNEAGLRHLVEQVVKTTGINEVADTETMRVVKGETSIHHGFSRSAKGNVSIQETDPDGKYVLLENTHRSKEEAIGEWKLKRKIDGKREIVYTFPQEFVLRPASTVKIWARNQGGIHNPPEQVVFEGEDTFGVGSNITTILYNTQGEERATLTQKQSQSSHH</sequence>
<dbReference type="Pfam" id="PF00932">
    <property type="entry name" value="LTD"/>
    <property type="match status" value="1"/>
</dbReference>
<dbReference type="InterPro" id="IPR016451">
    <property type="entry name" value="Intermed_filament_ifa/ifb"/>
</dbReference>
<reference evidence="9" key="1">
    <citation type="submission" date="2016-11" db="UniProtKB">
        <authorList>
            <consortium name="WormBaseParasite"/>
        </authorList>
    </citation>
    <scope>IDENTIFICATION</scope>
</reference>
<dbReference type="SMART" id="SM01391">
    <property type="entry name" value="Filament"/>
    <property type="match status" value="1"/>
</dbReference>
<dbReference type="InterPro" id="IPR039008">
    <property type="entry name" value="IF_rod_dom"/>
</dbReference>
<dbReference type="InterPro" id="IPR018039">
    <property type="entry name" value="IF_conserved"/>
</dbReference>
<dbReference type="Pfam" id="PF00038">
    <property type="entry name" value="Filament"/>
    <property type="match status" value="1"/>
</dbReference>
<dbReference type="GO" id="GO:0090435">
    <property type="term" value="P:protein localization to nuclear envelope"/>
    <property type="evidence" value="ECO:0007669"/>
    <property type="project" value="TreeGrafter"/>
</dbReference>
<dbReference type="PROSITE" id="PS51841">
    <property type="entry name" value="LTD"/>
    <property type="match status" value="1"/>
</dbReference>
<evidence type="ECO:0000313" key="9">
    <source>
        <dbReference type="WBParaSite" id="BXY_1639600.1"/>
    </source>
</evidence>
<dbReference type="Gene3D" id="1.20.5.500">
    <property type="entry name" value="Single helix bin"/>
    <property type="match status" value="1"/>
</dbReference>
<dbReference type="PANTHER" id="PTHR45721">
    <property type="entry name" value="LAMIN DM0-RELATED"/>
    <property type="match status" value="1"/>
</dbReference>
<feature type="coiled-coil region" evidence="5">
    <location>
        <begin position="329"/>
        <end position="402"/>
    </location>
</feature>
<dbReference type="InterPro" id="IPR001322">
    <property type="entry name" value="Lamin_tail_dom"/>
</dbReference>
<organism evidence="8 9">
    <name type="scientific">Bursaphelenchus xylophilus</name>
    <name type="common">Pinewood nematode worm</name>
    <name type="synonym">Aphelenchoides xylophilus</name>
    <dbReference type="NCBI Taxonomy" id="6326"/>
    <lineage>
        <taxon>Eukaryota</taxon>
        <taxon>Metazoa</taxon>
        <taxon>Ecdysozoa</taxon>
        <taxon>Nematoda</taxon>
        <taxon>Chromadorea</taxon>
        <taxon>Rhabditida</taxon>
        <taxon>Tylenchina</taxon>
        <taxon>Tylenchomorpha</taxon>
        <taxon>Aphelenchoidea</taxon>
        <taxon>Aphelenchoididae</taxon>
        <taxon>Bursaphelenchus</taxon>
    </lineage>
</organism>
<dbReference type="SUPFAM" id="SSF74853">
    <property type="entry name" value="Lamin A/C globular tail domain"/>
    <property type="match status" value="1"/>
</dbReference>
<dbReference type="GO" id="GO:0031507">
    <property type="term" value="P:heterochromatin formation"/>
    <property type="evidence" value="ECO:0007669"/>
    <property type="project" value="TreeGrafter"/>
</dbReference>
<evidence type="ECO:0000256" key="5">
    <source>
        <dbReference type="SAM" id="Coils"/>
    </source>
</evidence>
<name>A0A1I7STM6_BURXY</name>
<keyword evidence="2 3" id="KW-0175">Coiled coil</keyword>
<comment type="similarity">
    <text evidence="3 4">Belongs to the intermediate filament family.</text>
</comment>
<evidence type="ECO:0000259" key="6">
    <source>
        <dbReference type="PROSITE" id="PS51841"/>
    </source>
</evidence>
<dbReference type="InterPro" id="IPR036415">
    <property type="entry name" value="Lamin_tail_dom_sf"/>
</dbReference>
<dbReference type="PANTHER" id="PTHR45721:SF12">
    <property type="entry name" value="INTERMEDIATE FILAMENT PROTEIN IFA-1"/>
    <property type="match status" value="1"/>
</dbReference>
<dbReference type="SUPFAM" id="SSF64593">
    <property type="entry name" value="Intermediate filament protein, coiled coil region"/>
    <property type="match status" value="2"/>
</dbReference>
<dbReference type="Gene3D" id="2.60.40.1260">
    <property type="entry name" value="Lamin Tail domain"/>
    <property type="match status" value="1"/>
</dbReference>
<keyword evidence="1 3" id="KW-0403">Intermediate filament</keyword>
<evidence type="ECO:0000256" key="3">
    <source>
        <dbReference type="PIRNR" id="PIRNR005546"/>
    </source>
</evidence>
<dbReference type="GO" id="GO:0006998">
    <property type="term" value="P:nuclear envelope organization"/>
    <property type="evidence" value="ECO:0007669"/>
    <property type="project" value="TreeGrafter"/>
</dbReference>
<evidence type="ECO:0000259" key="7">
    <source>
        <dbReference type="PROSITE" id="PS51842"/>
    </source>
</evidence>
<feature type="domain" description="LTD" evidence="6">
    <location>
        <begin position="457"/>
        <end position="575"/>
    </location>
</feature>
<dbReference type="PROSITE" id="PS51842">
    <property type="entry name" value="IF_ROD_2"/>
    <property type="match status" value="1"/>
</dbReference>
<dbReference type="GO" id="GO:0051664">
    <property type="term" value="P:nuclear pore localization"/>
    <property type="evidence" value="ECO:0007669"/>
    <property type="project" value="TreeGrafter"/>
</dbReference>
<evidence type="ECO:0000256" key="4">
    <source>
        <dbReference type="RuleBase" id="RU000685"/>
    </source>
</evidence>
<dbReference type="GO" id="GO:0005652">
    <property type="term" value="C:nuclear lamina"/>
    <property type="evidence" value="ECO:0007669"/>
    <property type="project" value="TreeGrafter"/>
</dbReference>
<dbReference type="Gene3D" id="1.20.5.1160">
    <property type="entry name" value="Vasodilator-stimulated phosphoprotein"/>
    <property type="match status" value="1"/>
</dbReference>
<evidence type="ECO:0000256" key="2">
    <source>
        <dbReference type="ARBA" id="ARBA00023054"/>
    </source>
</evidence>
<accession>A0A1I7STM6</accession>
<dbReference type="GO" id="GO:0005200">
    <property type="term" value="F:structural constituent of cytoskeleton"/>
    <property type="evidence" value="ECO:0007669"/>
    <property type="project" value="TreeGrafter"/>
</dbReference>
<dbReference type="PROSITE" id="PS00226">
    <property type="entry name" value="IF_ROD_1"/>
    <property type="match status" value="1"/>
</dbReference>
<feature type="coiled-coil region" evidence="5">
    <location>
        <begin position="82"/>
        <end position="250"/>
    </location>
</feature>
<dbReference type="AlphaFoldDB" id="A0A1I7STM6"/>
<feature type="domain" description="IF rod" evidence="7">
    <location>
        <begin position="71"/>
        <end position="424"/>
    </location>
</feature>
<dbReference type="GO" id="GO:0007097">
    <property type="term" value="P:nuclear migration"/>
    <property type="evidence" value="ECO:0007669"/>
    <property type="project" value="TreeGrafter"/>
</dbReference>
<dbReference type="FunFam" id="2.60.40.1260:FF:000003">
    <property type="entry name" value="Intermediate filament protein A"/>
    <property type="match status" value="1"/>
</dbReference>
<dbReference type="eggNOG" id="KOG0977">
    <property type="taxonomic scope" value="Eukaryota"/>
</dbReference>
<dbReference type="Gene3D" id="1.20.5.170">
    <property type="match status" value="1"/>
</dbReference>
<dbReference type="WBParaSite" id="BXY_1639600.1">
    <property type="protein sequence ID" value="BXY_1639600.1"/>
    <property type="gene ID" value="BXY_1639600"/>
</dbReference>
<dbReference type="GO" id="GO:0005882">
    <property type="term" value="C:intermediate filament"/>
    <property type="evidence" value="ECO:0007669"/>
    <property type="project" value="UniProtKB-UniRule"/>
</dbReference>
<evidence type="ECO:0000256" key="1">
    <source>
        <dbReference type="ARBA" id="ARBA00022754"/>
    </source>
</evidence>
<dbReference type="PIRSF" id="PIRSF005546">
    <property type="entry name" value="Intermed_filamnt_Ifb-2"/>
    <property type="match status" value="1"/>
</dbReference>
<dbReference type="Proteomes" id="UP000095284">
    <property type="component" value="Unplaced"/>
</dbReference>
<proteinExistence type="inferred from homology"/>